<keyword evidence="9" id="KW-1185">Reference proteome</keyword>
<feature type="transmembrane region" description="Helical" evidence="6">
    <location>
        <begin position="177"/>
        <end position="196"/>
    </location>
</feature>
<dbReference type="HOGENOM" id="CLU_001265_0_1_1"/>
<dbReference type="GO" id="GO:0016020">
    <property type="term" value="C:membrane"/>
    <property type="evidence" value="ECO:0007669"/>
    <property type="project" value="UniProtKB-SubCell"/>
</dbReference>
<dbReference type="Gene3D" id="1.20.1250.20">
    <property type="entry name" value="MFS general substrate transporter like domains"/>
    <property type="match status" value="2"/>
</dbReference>
<evidence type="ECO:0000256" key="6">
    <source>
        <dbReference type="SAM" id="Phobius"/>
    </source>
</evidence>
<evidence type="ECO:0000313" key="9">
    <source>
        <dbReference type="Proteomes" id="UP000027920"/>
    </source>
</evidence>
<feature type="transmembrane region" description="Helical" evidence="6">
    <location>
        <begin position="208"/>
        <end position="231"/>
    </location>
</feature>
<dbReference type="FunFam" id="1.20.1250.20:FF:000068">
    <property type="entry name" value="MFS general substrate transporter"/>
    <property type="match status" value="1"/>
</dbReference>
<dbReference type="PANTHER" id="PTHR43791">
    <property type="entry name" value="PERMEASE-RELATED"/>
    <property type="match status" value="1"/>
</dbReference>
<dbReference type="EMBL" id="AMGV01000004">
    <property type="protein sequence ID" value="KEF58606.1"/>
    <property type="molecule type" value="Genomic_DNA"/>
</dbReference>
<dbReference type="InterPro" id="IPR011701">
    <property type="entry name" value="MFS"/>
</dbReference>
<dbReference type="Pfam" id="PF07690">
    <property type="entry name" value="MFS_1"/>
    <property type="match status" value="1"/>
</dbReference>
<keyword evidence="4 6" id="KW-1133">Transmembrane helix</keyword>
<feature type="transmembrane region" description="Helical" evidence="6">
    <location>
        <begin position="87"/>
        <end position="108"/>
    </location>
</feature>
<name>A0A072PFF0_9EURO</name>
<feature type="transmembrane region" description="Helical" evidence="6">
    <location>
        <begin position="319"/>
        <end position="336"/>
    </location>
</feature>
<evidence type="ECO:0000256" key="3">
    <source>
        <dbReference type="ARBA" id="ARBA00022692"/>
    </source>
</evidence>
<dbReference type="InterPro" id="IPR036259">
    <property type="entry name" value="MFS_trans_sf"/>
</dbReference>
<gene>
    <name evidence="8" type="ORF">A1O9_06532</name>
</gene>
<dbReference type="VEuPathDB" id="FungiDB:A1O9_06532"/>
<dbReference type="Proteomes" id="UP000027920">
    <property type="component" value="Unassembled WGS sequence"/>
</dbReference>
<dbReference type="InterPro" id="IPR020846">
    <property type="entry name" value="MFS_dom"/>
</dbReference>
<keyword evidence="5 6" id="KW-0472">Membrane</keyword>
<dbReference type="SUPFAM" id="SSF103473">
    <property type="entry name" value="MFS general substrate transporter"/>
    <property type="match status" value="1"/>
</dbReference>
<comment type="subcellular location">
    <subcellularLocation>
        <location evidence="1">Membrane</location>
        <topology evidence="1">Multi-pass membrane protein</topology>
    </subcellularLocation>
</comment>
<protein>
    <recommendedName>
        <fullName evidence="7">Major facilitator superfamily (MFS) profile domain-containing protein</fullName>
    </recommendedName>
</protein>
<evidence type="ECO:0000256" key="5">
    <source>
        <dbReference type="ARBA" id="ARBA00023136"/>
    </source>
</evidence>
<evidence type="ECO:0000259" key="7">
    <source>
        <dbReference type="PROSITE" id="PS50850"/>
    </source>
</evidence>
<feature type="transmembrane region" description="Helical" evidence="6">
    <location>
        <begin position="279"/>
        <end position="299"/>
    </location>
</feature>
<dbReference type="GeneID" id="25281449"/>
<comment type="caution">
    <text evidence="8">The sequence shown here is derived from an EMBL/GenBank/DDBJ whole genome shotgun (WGS) entry which is preliminary data.</text>
</comment>
<organism evidence="8 9">
    <name type="scientific">Exophiala aquamarina CBS 119918</name>
    <dbReference type="NCBI Taxonomy" id="1182545"/>
    <lineage>
        <taxon>Eukaryota</taxon>
        <taxon>Fungi</taxon>
        <taxon>Dikarya</taxon>
        <taxon>Ascomycota</taxon>
        <taxon>Pezizomycotina</taxon>
        <taxon>Eurotiomycetes</taxon>
        <taxon>Chaetothyriomycetidae</taxon>
        <taxon>Chaetothyriales</taxon>
        <taxon>Herpotrichiellaceae</taxon>
        <taxon>Exophiala</taxon>
    </lineage>
</organism>
<dbReference type="FunFam" id="1.20.1250.20:FF:000034">
    <property type="entry name" value="MFS general substrate transporter"/>
    <property type="match status" value="1"/>
</dbReference>
<evidence type="ECO:0000256" key="1">
    <source>
        <dbReference type="ARBA" id="ARBA00004141"/>
    </source>
</evidence>
<reference evidence="8 9" key="1">
    <citation type="submission" date="2013-03" db="EMBL/GenBank/DDBJ databases">
        <title>The Genome Sequence of Exophiala aquamarina CBS 119918.</title>
        <authorList>
            <consortium name="The Broad Institute Genomics Platform"/>
            <person name="Cuomo C."/>
            <person name="de Hoog S."/>
            <person name="Gorbushina A."/>
            <person name="Walker B."/>
            <person name="Young S.K."/>
            <person name="Zeng Q."/>
            <person name="Gargeya S."/>
            <person name="Fitzgerald M."/>
            <person name="Haas B."/>
            <person name="Abouelleil A."/>
            <person name="Allen A.W."/>
            <person name="Alvarado L."/>
            <person name="Arachchi H.M."/>
            <person name="Berlin A.M."/>
            <person name="Chapman S.B."/>
            <person name="Gainer-Dewar J."/>
            <person name="Goldberg J."/>
            <person name="Griggs A."/>
            <person name="Gujja S."/>
            <person name="Hansen M."/>
            <person name="Howarth C."/>
            <person name="Imamovic A."/>
            <person name="Ireland A."/>
            <person name="Larimer J."/>
            <person name="McCowan C."/>
            <person name="Murphy C."/>
            <person name="Pearson M."/>
            <person name="Poon T.W."/>
            <person name="Priest M."/>
            <person name="Roberts A."/>
            <person name="Saif S."/>
            <person name="Shea T."/>
            <person name="Sisk P."/>
            <person name="Sykes S."/>
            <person name="Wortman J."/>
            <person name="Nusbaum C."/>
            <person name="Birren B."/>
        </authorList>
    </citation>
    <scope>NUCLEOTIDE SEQUENCE [LARGE SCALE GENOMIC DNA]</scope>
    <source>
        <strain evidence="8 9">CBS 119918</strain>
    </source>
</reference>
<accession>A0A072PFF0</accession>
<feature type="transmembrane region" description="Helical" evidence="6">
    <location>
        <begin position="370"/>
        <end position="393"/>
    </location>
</feature>
<feature type="transmembrane region" description="Helical" evidence="6">
    <location>
        <begin position="115"/>
        <end position="133"/>
    </location>
</feature>
<dbReference type="GO" id="GO:0022857">
    <property type="term" value="F:transmembrane transporter activity"/>
    <property type="evidence" value="ECO:0007669"/>
    <property type="project" value="InterPro"/>
</dbReference>
<evidence type="ECO:0000313" key="8">
    <source>
        <dbReference type="EMBL" id="KEF58606.1"/>
    </source>
</evidence>
<feature type="transmembrane region" description="Helical" evidence="6">
    <location>
        <begin position="343"/>
        <end position="364"/>
    </location>
</feature>
<evidence type="ECO:0000256" key="4">
    <source>
        <dbReference type="ARBA" id="ARBA00022989"/>
    </source>
</evidence>
<proteinExistence type="predicted"/>
<dbReference type="RefSeq" id="XP_013261196.1">
    <property type="nucleotide sequence ID" value="XM_013405742.1"/>
</dbReference>
<feature type="transmembrane region" description="Helical" evidence="6">
    <location>
        <begin position="437"/>
        <end position="458"/>
    </location>
</feature>
<feature type="transmembrane region" description="Helical" evidence="6">
    <location>
        <begin position="405"/>
        <end position="425"/>
    </location>
</feature>
<feature type="transmembrane region" description="Helical" evidence="6">
    <location>
        <begin position="49"/>
        <end position="67"/>
    </location>
</feature>
<evidence type="ECO:0000256" key="2">
    <source>
        <dbReference type="ARBA" id="ARBA00022448"/>
    </source>
</evidence>
<feature type="transmembrane region" description="Helical" evidence="6">
    <location>
        <begin position="145"/>
        <end position="165"/>
    </location>
</feature>
<feature type="domain" description="Major facilitator superfamily (MFS) profile" evidence="7">
    <location>
        <begin position="49"/>
        <end position="463"/>
    </location>
</feature>
<dbReference type="PANTHER" id="PTHR43791:SF52">
    <property type="entry name" value="TRANSPORTER, PUTATIVE (AFU_ORTHOLOGUE AFUA_1G11820)-RELATED"/>
    <property type="match status" value="1"/>
</dbReference>
<dbReference type="OrthoDB" id="19923at2759"/>
<keyword evidence="2" id="KW-0813">Transport</keyword>
<dbReference type="PROSITE" id="PS50850">
    <property type="entry name" value="MFS"/>
    <property type="match status" value="1"/>
</dbReference>
<dbReference type="AlphaFoldDB" id="A0A072PFF0"/>
<sequence>MDEKTSMATIDQHDIDQKLSEASDHVHEEALSIDPMDDRKLLRKVDYHLMPIICLLLLCLFVDRINIGNARIQGLEADLGMAGSDYNIALFVFFITYVLLDVPCNIMLKNMRPSVFLSITTACCGIVTIGQGVTKSFAGLVVCRVLIGVFEAGFVPGCVYLISMYYKRHELQLRINIFYATSIIAGAFSGLLAYAIANMDGVGGYEGWRWIFILEEGAFTVLVGLFSYYLIPDWPETAKFLSVSERKALSDRLTAEAFDASMNHWSKAAARRIFGDLKIWLGALMYLGIATTNYATLFFTPTILRQLGWTAVRAQIMSIPIYLAATAIALLAAVLSDRLKHRFAFIIAGCVMAMVGYAILFAMLEVPVGARYFAIYLITCGCWLTQPTTVVWLNNNLGGHYKKGVGAAIQLSLGNCSGLVASNMFLARQAPTYHLGYGLGFALVWICVFSAITFFFYIHRENRLRDQGKRDDRFNLPPEELGNLGDDHPNFRFTY</sequence>
<keyword evidence="3 6" id="KW-0812">Transmembrane</keyword>